<dbReference type="RefSeq" id="XP_003058349.1">
    <property type="nucleotide sequence ID" value="XM_003058303.1"/>
</dbReference>
<feature type="active site" evidence="3">
    <location>
        <position position="35"/>
    </location>
</feature>
<gene>
    <name evidence="4" type="ORF">MICPUCDRAFT_44249</name>
</gene>
<dbReference type="SUPFAM" id="SSF54506">
    <property type="entry name" value="Diaminopimelate epimerase-like"/>
    <property type="match status" value="1"/>
</dbReference>
<dbReference type="AlphaFoldDB" id="C1MSM2"/>
<dbReference type="PANTHER" id="PTHR13774">
    <property type="entry name" value="PHENAZINE BIOSYNTHESIS PROTEIN"/>
    <property type="match status" value="1"/>
</dbReference>
<name>C1MSM2_MICPC</name>
<reference evidence="4 5" key="1">
    <citation type="journal article" date="2009" name="Science">
        <title>Green evolution and dynamic adaptations revealed by genomes of the marine picoeukaryotes Micromonas.</title>
        <authorList>
            <person name="Worden A.Z."/>
            <person name="Lee J.H."/>
            <person name="Mock T."/>
            <person name="Rouze P."/>
            <person name="Simmons M.P."/>
            <person name="Aerts A.L."/>
            <person name="Allen A.E."/>
            <person name="Cuvelier M.L."/>
            <person name="Derelle E."/>
            <person name="Everett M.V."/>
            <person name="Foulon E."/>
            <person name="Grimwood J."/>
            <person name="Gundlach H."/>
            <person name="Henrissat B."/>
            <person name="Napoli C."/>
            <person name="McDonald S.M."/>
            <person name="Parker M.S."/>
            <person name="Rombauts S."/>
            <person name="Salamov A."/>
            <person name="Von Dassow P."/>
            <person name="Badger J.H."/>
            <person name="Coutinho P.M."/>
            <person name="Demir E."/>
            <person name="Dubchak I."/>
            <person name="Gentemann C."/>
            <person name="Eikrem W."/>
            <person name="Gready J.E."/>
            <person name="John U."/>
            <person name="Lanier W."/>
            <person name="Lindquist E.A."/>
            <person name="Lucas S."/>
            <person name="Mayer K.F."/>
            <person name="Moreau H."/>
            <person name="Not F."/>
            <person name="Otillar R."/>
            <person name="Panaud O."/>
            <person name="Pangilinan J."/>
            <person name="Paulsen I."/>
            <person name="Piegu B."/>
            <person name="Poliakov A."/>
            <person name="Robbens S."/>
            <person name="Schmutz J."/>
            <person name="Toulza E."/>
            <person name="Wyss T."/>
            <person name="Zelensky A."/>
            <person name="Zhou K."/>
            <person name="Armbrust E.V."/>
            <person name="Bhattacharya D."/>
            <person name="Goodenough U.W."/>
            <person name="Van de Peer Y."/>
            <person name="Grigoriev I.V."/>
        </authorList>
    </citation>
    <scope>NUCLEOTIDE SEQUENCE [LARGE SCALE GENOMIC DNA]</scope>
    <source>
        <strain evidence="4 5">CCMP1545</strain>
    </source>
</reference>
<dbReference type="Gene3D" id="3.10.310.10">
    <property type="entry name" value="Diaminopimelate Epimerase, Chain A, domain 1"/>
    <property type="match status" value="3"/>
</dbReference>
<dbReference type="GO" id="GO:0005737">
    <property type="term" value="C:cytoplasm"/>
    <property type="evidence" value="ECO:0007669"/>
    <property type="project" value="TreeGrafter"/>
</dbReference>
<dbReference type="GeneID" id="9683829"/>
<dbReference type="STRING" id="564608.C1MSM2"/>
<sequence>MPVPFVTVDVFTTRKFRGNPAAVVLLSSSAPQPPEARPDDPPGTIRWFTRDGSEVDLCGHGTLAAAHALWDTHLVSRTRVVVFRTQRAGDLRVVPVGGWQGLGEGLAEISLPLSAPTLERLGADAEKCDAAAVTSALGLPLLDGTTRVKDQKTLRAATPRSDAIAALGGRGLVITCAATEKLNDEVDADFESRFFGPNIGIDEDPVTGSAFCGLAPYWFEALRELRAVELIGYQASRRGGFAKVSVDGDRVRVKGCATTVMTGHIFDLKSITEAP</sequence>
<organism evidence="5">
    <name type="scientific">Micromonas pusilla (strain CCMP1545)</name>
    <name type="common">Picoplanktonic green alga</name>
    <dbReference type="NCBI Taxonomy" id="564608"/>
    <lineage>
        <taxon>Eukaryota</taxon>
        <taxon>Viridiplantae</taxon>
        <taxon>Chlorophyta</taxon>
        <taxon>Mamiellophyceae</taxon>
        <taxon>Mamiellales</taxon>
        <taxon>Mamiellaceae</taxon>
        <taxon>Micromonas</taxon>
    </lineage>
</organism>
<dbReference type="PIRSF" id="PIRSF016184">
    <property type="entry name" value="PhzC_PhzF"/>
    <property type="match status" value="1"/>
</dbReference>
<evidence type="ECO:0000256" key="1">
    <source>
        <dbReference type="ARBA" id="ARBA00008270"/>
    </source>
</evidence>
<evidence type="ECO:0000256" key="2">
    <source>
        <dbReference type="ARBA" id="ARBA00023235"/>
    </source>
</evidence>
<evidence type="ECO:0000313" key="4">
    <source>
        <dbReference type="EMBL" id="EEH56804.1"/>
    </source>
</evidence>
<dbReference type="Pfam" id="PF02567">
    <property type="entry name" value="PhzC-PhzF"/>
    <property type="match status" value="1"/>
</dbReference>
<evidence type="ECO:0000313" key="5">
    <source>
        <dbReference type="Proteomes" id="UP000001876"/>
    </source>
</evidence>
<keyword evidence="2" id="KW-0413">Isomerase</keyword>
<dbReference type="EMBL" id="GG663739">
    <property type="protein sequence ID" value="EEH56804.1"/>
    <property type="molecule type" value="Genomic_DNA"/>
</dbReference>
<accession>C1MSM2</accession>
<protein>
    <submittedName>
        <fullName evidence="4">Predicted protein</fullName>
    </submittedName>
</protein>
<dbReference type="OMA" id="DWALRWF"/>
<keyword evidence="5" id="KW-1185">Reference proteome</keyword>
<dbReference type="OrthoDB" id="498910at2759"/>
<dbReference type="eggNOG" id="KOG3033">
    <property type="taxonomic scope" value="Eukaryota"/>
</dbReference>
<evidence type="ECO:0000256" key="3">
    <source>
        <dbReference type="PIRSR" id="PIRSR016184-1"/>
    </source>
</evidence>
<dbReference type="GO" id="GO:0016853">
    <property type="term" value="F:isomerase activity"/>
    <property type="evidence" value="ECO:0007669"/>
    <property type="project" value="TreeGrafter"/>
</dbReference>
<dbReference type="KEGG" id="mpp:MICPUCDRAFT_44249"/>
<proteinExistence type="inferred from homology"/>
<dbReference type="InterPro" id="IPR003719">
    <property type="entry name" value="Phenazine_PhzF-like"/>
</dbReference>
<comment type="similarity">
    <text evidence="1">Belongs to the PhzF family.</text>
</comment>
<dbReference type="PANTHER" id="PTHR13774:SF17">
    <property type="entry name" value="PHENAZINE BIOSYNTHESIS-LIKE DOMAIN-CONTAINING PROTEIN"/>
    <property type="match status" value="1"/>
</dbReference>
<dbReference type="Proteomes" id="UP000001876">
    <property type="component" value="Unassembled WGS sequence"/>
</dbReference>